<reference evidence="1 2" key="1">
    <citation type="journal article" date="2019" name="Sci. Rep.">
        <title>A high-quality genome of Eragrostis curvula grass provides insights into Poaceae evolution and supports new strategies to enhance forage quality.</title>
        <authorList>
            <person name="Carballo J."/>
            <person name="Santos B.A.C.M."/>
            <person name="Zappacosta D."/>
            <person name="Garbus I."/>
            <person name="Selva J.P."/>
            <person name="Gallo C.A."/>
            <person name="Diaz A."/>
            <person name="Albertini E."/>
            <person name="Caccamo M."/>
            <person name="Echenique V."/>
        </authorList>
    </citation>
    <scope>NUCLEOTIDE SEQUENCE [LARGE SCALE GENOMIC DNA]</scope>
    <source>
        <strain evidence="2">cv. Victoria</strain>
        <tissue evidence="1">Leaf</tissue>
    </source>
</reference>
<gene>
    <name evidence="1" type="ORF">EJB05_39800</name>
</gene>
<proteinExistence type="predicted"/>
<dbReference type="Gramene" id="TVU16248">
    <property type="protein sequence ID" value="TVU16248"/>
    <property type="gene ID" value="EJB05_39800"/>
</dbReference>
<comment type="caution">
    <text evidence="1">The sequence shown here is derived from an EMBL/GenBank/DDBJ whole genome shotgun (WGS) entry which is preliminary data.</text>
</comment>
<accession>A0A5J9TZE7</accession>
<sequence>MEDQDDDEQMWKHTGSIQPITTANSIWDSTQNTLGYQQYVDSVLNINQGGYTGMQGGYTGLIMEQIRNSQEETKWDNMMHEGQSFTELLLGENPFEENMSYGGENIQTKSNEISEQNILLQRNEGTMAALQNTEDNTLSNLNTLMGQFQDTEQENERVNVNTDIFTSFATEQVIIIVYSHAN</sequence>
<name>A0A5J9TZE7_9POAL</name>
<protein>
    <submittedName>
        <fullName evidence="1">Uncharacterized protein</fullName>
    </submittedName>
</protein>
<evidence type="ECO:0000313" key="2">
    <source>
        <dbReference type="Proteomes" id="UP000324897"/>
    </source>
</evidence>
<keyword evidence="2" id="KW-1185">Reference proteome</keyword>
<dbReference type="EMBL" id="RWGY01000031">
    <property type="protein sequence ID" value="TVU16248.1"/>
    <property type="molecule type" value="Genomic_DNA"/>
</dbReference>
<dbReference type="AlphaFoldDB" id="A0A5J9TZE7"/>
<feature type="non-terminal residue" evidence="1">
    <location>
        <position position="1"/>
    </location>
</feature>
<dbReference type="Proteomes" id="UP000324897">
    <property type="component" value="Unassembled WGS sequence"/>
</dbReference>
<organism evidence="1 2">
    <name type="scientific">Eragrostis curvula</name>
    <name type="common">weeping love grass</name>
    <dbReference type="NCBI Taxonomy" id="38414"/>
    <lineage>
        <taxon>Eukaryota</taxon>
        <taxon>Viridiplantae</taxon>
        <taxon>Streptophyta</taxon>
        <taxon>Embryophyta</taxon>
        <taxon>Tracheophyta</taxon>
        <taxon>Spermatophyta</taxon>
        <taxon>Magnoliopsida</taxon>
        <taxon>Liliopsida</taxon>
        <taxon>Poales</taxon>
        <taxon>Poaceae</taxon>
        <taxon>PACMAD clade</taxon>
        <taxon>Chloridoideae</taxon>
        <taxon>Eragrostideae</taxon>
        <taxon>Eragrostidinae</taxon>
        <taxon>Eragrostis</taxon>
    </lineage>
</organism>
<evidence type="ECO:0000313" key="1">
    <source>
        <dbReference type="EMBL" id="TVU16248.1"/>
    </source>
</evidence>